<dbReference type="PANTHER" id="PTHR12825">
    <property type="entry name" value="BNIP1-RELATED"/>
    <property type="match status" value="1"/>
</dbReference>
<feature type="compositionally biased region" description="Polar residues" evidence="10">
    <location>
        <begin position="111"/>
        <end position="120"/>
    </location>
</feature>
<dbReference type="InParanoid" id="G3AUE9"/>
<dbReference type="InterPro" id="IPR056173">
    <property type="entry name" value="Sec20_C"/>
</dbReference>
<keyword evidence="13" id="KW-1185">Reference proteome</keyword>
<dbReference type="eggNOG" id="ENOG502S7WD">
    <property type="taxonomic scope" value="Eukaryota"/>
</dbReference>
<gene>
    <name evidence="12" type="ORF">SPAPADRAFT_73229</name>
</gene>
<dbReference type="AlphaFoldDB" id="G3AUE9"/>
<evidence type="ECO:0000256" key="7">
    <source>
        <dbReference type="ARBA" id="ARBA00023054"/>
    </source>
</evidence>
<keyword evidence="4" id="KW-0256">Endoplasmic reticulum</keyword>
<dbReference type="PANTHER" id="PTHR12825:SF0">
    <property type="entry name" value="VESICLE TRANSPORT PROTEIN SEC20"/>
    <property type="match status" value="1"/>
</dbReference>
<dbReference type="GO" id="GO:0005789">
    <property type="term" value="C:endoplasmic reticulum membrane"/>
    <property type="evidence" value="ECO:0007669"/>
    <property type="project" value="UniProtKB-SubCell"/>
</dbReference>
<sequence length="335" mass="38501">MSSHVYYKKLDNLQHQIYTSLDSLTTTTQDFDSTVNKHLHQQLLKYKDYLRICKHKLATSEDFHTFELYQLRYSSFKKKLREILMDNHSREAQLSHEFRIKQFGLDKPVQSEKSNTSSGLSDRDQLFGDAKSRETNKAISELSMNHQIAHHNKQITQSLQTSRQLLSATILQSELNLNSLDQQTKDLHKLNEGFVQFSSLLNRSQQIVKFIEKQDKADKQRIYMSGAFFLSCCCWVIYRRVLRTPIRLMLWSFFKIIGIYGWLTGGKDTSVVLSSGIMETVATALESSLEETVSEQAITSLASSAIIATTILSSLLDSEVYTDSSTYIEPEHDEL</sequence>
<evidence type="ECO:0000256" key="1">
    <source>
        <dbReference type="ARBA" id="ARBA00004163"/>
    </source>
</evidence>
<evidence type="ECO:0000256" key="10">
    <source>
        <dbReference type="SAM" id="MobiDB-lite"/>
    </source>
</evidence>
<evidence type="ECO:0000256" key="6">
    <source>
        <dbReference type="ARBA" id="ARBA00022989"/>
    </source>
</evidence>
<dbReference type="STRING" id="619300.G3AUE9"/>
<keyword evidence="8" id="KW-0472">Membrane</keyword>
<evidence type="ECO:0000256" key="2">
    <source>
        <dbReference type="ARBA" id="ARBA00022448"/>
    </source>
</evidence>
<dbReference type="EMBL" id="GL996505">
    <property type="protein sequence ID" value="EGW30525.1"/>
    <property type="molecule type" value="Genomic_DNA"/>
</dbReference>
<feature type="region of interest" description="Disordered" evidence="10">
    <location>
        <begin position="108"/>
        <end position="127"/>
    </location>
</feature>
<dbReference type="Proteomes" id="UP000000709">
    <property type="component" value="Unassembled WGS sequence"/>
</dbReference>
<proteinExistence type="inferred from homology"/>
<organism evidence="13">
    <name type="scientific">Spathaspora passalidarum (strain NRRL Y-27907 / 11-Y1)</name>
    <dbReference type="NCBI Taxonomy" id="619300"/>
    <lineage>
        <taxon>Eukaryota</taxon>
        <taxon>Fungi</taxon>
        <taxon>Dikarya</taxon>
        <taxon>Ascomycota</taxon>
        <taxon>Saccharomycotina</taxon>
        <taxon>Pichiomycetes</taxon>
        <taxon>Debaryomycetaceae</taxon>
        <taxon>Spathaspora</taxon>
    </lineage>
</organism>
<dbReference type="FunCoup" id="G3AUE9">
    <property type="interactions" value="46"/>
</dbReference>
<evidence type="ECO:0000256" key="4">
    <source>
        <dbReference type="ARBA" id="ARBA00022824"/>
    </source>
</evidence>
<reference evidence="12 13" key="1">
    <citation type="journal article" date="2011" name="Proc. Natl. Acad. Sci. U.S.A.">
        <title>Comparative genomics of xylose-fermenting fungi for enhanced biofuel production.</title>
        <authorList>
            <person name="Wohlbach D.J."/>
            <person name="Kuo A."/>
            <person name="Sato T.K."/>
            <person name="Potts K.M."/>
            <person name="Salamov A.A."/>
            <person name="LaButti K.M."/>
            <person name="Sun H."/>
            <person name="Clum A."/>
            <person name="Pangilinan J.L."/>
            <person name="Lindquist E.A."/>
            <person name="Lucas S."/>
            <person name="Lapidus A."/>
            <person name="Jin M."/>
            <person name="Gunawan C."/>
            <person name="Balan V."/>
            <person name="Dale B.E."/>
            <person name="Jeffries T.W."/>
            <person name="Zinkel R."/>
            <person name="Barry K.W."/>
            <person name="Grigoriev I.V."/>
            <person name="Gasch A.P."/>
        </authorList>
    </citation>
    <scope>NUCLEOTIDE SEQUENCE [LARGE SCALE GENOMIC DNA]</scope>
    <source>
        <strain evidence="13">NRRL Y-27907 / 11-Y1</strain>
    </source>
</reference>
<dbReference type="KEGG" id="spaa:SPAPADRAFT_73229"/>
<dbReference type="RefSeq" id="XP_007377496.1">
    <property type="nucleotide sequence ID" value="XM_007377434.1"/>
</dbReference>
<dbReference type="HOGENOM" id="CLU_051527_0_0_1"/>
<evidence type="ECO:0000259" key="11">
    <source>
        <dbReference type="Pfam" id="PF03908"/>
    </source>
</evidence>
<evidence type="ECO:0000313" key="13">
    <source>
        <dbReference type="Proteomes" id="UP000000709"/>
    </source>
</evidence>
<dbReference type="OMA" id="WSFFKIF"/>
<evidence type="ECO:0000256" key="8">
    <source>
        <dbReference type="ARBA" id="ARBA00023136"/>
    </source>
</evidence>
<comment type="similarity">
    <text evidence="9">Belongs to the SEC20 family.</text>
</comment>
<dbReference type="GO" id="GO:0031201">
    <property type="term" value="C:SNARE complex"/>
    <property type="evidence" value="ECO:0007669"/>
    <property type="project" value="TreeGrafter"/>
</dbReference>
<protein>
    <recommendedName>
        <fullName evidence="11">Sec20 C-terminal domain-containing protein</fullName>
    </recommendedName>
</protein>
<dbReference type="GO" id="GO:0005484">
    <property type="term" value="F:SNAP receptor activity"/>
    <property type="evidence" value="ECO:0007669"/>
    <property type="project" value="InterPro"/>
</dbReference>
<evidence type="ECO:0000256" key="9">
    <source>
        <dbReference type="ARBA" id="ARBA00037934"/>
    </source>
</evidence>
<keyword evidence="3" id="KW-0812">Transmembrane</keyword>
<dbReference type="GO" id="GO:0006890">
    <property type="term" value="P:retrograde vesicle-mediated transport, Golgi to endoplasmic reticulum"/>
    <property type="evidence" value="ECO:0007669"/>
    <property type="project" value="InterPro"/>
</dbReference>
<dbReference type="Pfam" id="PF03908">
    <property type="entry name" value="Sec20"/>
    <property type="match status" value="1"/>
</dbReference>
<keyword evidence="5" id="KW-0931">ER-Golgi transport</keyword>
<dbReference type="GeneID" id="18875473"/>
<evidence type="ECO:0000313" key="12">
    <source>
        <dbReference type="EMBL" id="EGW30525.1"/>
    </source>
</evidence>
<evidence type="ECO:0000256" key="3">
    <source>
        <dbReference type="ARBA" id="ARBA00022692"/>
    </source>
</evidence>
<accession>G3AUE9</accession>
<name>G3AUE9_SPAPN</name>
<keyword evidence="7" id="KW-0175">Coiled coil</keyword>
<keyword evidence="6" id="KW-1133">Transmembrane helix</keyword>
<feature type="domain" description="Sec20 C-terminal" evidence="11">
    <location>
        <begin position="151"/>
        <end position="241"/>
    </location>
</feature>
<keyword evidence="2" id="KW-0813">Transport</keyword>
<dbReference type="InterPro" id="IPR005606">
    <property type="entry name" value="Sec20"/>
</dbReference>
<evidence type="ECO:0000256" key="5">
    <source>
        <dbReference type="ARBA" id="ARBA00022892"/>
    </source>
</evidence>
<comment type="subcellular location">
    <subcellularLocation>
        <location evidence="1">Endoplasmic reticulum membrane</location>
        <topology evidence="1">Single-pass type IV membrane protein</topology>
    </subcellularLocation>
</comment>